<evidence type="ECO:0000256" key="8">
    <source>
        <dbReference type="ARBA" id="ARBA00023136"/>
    </source>
</evidence>
<evidence type="ECO:0000256" key="5">
    <source>
        <dbReference type="ARBA" id="ARBA00022781"/>
    </source>
</evidence>
<keyword evidence="3" id="KW-0813">Transport</keyword>
<dbReference type="SUPFAM" id="SSF50615">
    <property type="entry name" value="N-terminal domain of alpha and beta subunits of F1 ATP synthase"/>
    <property type="match status" value="1"/>
</dbReference>
<dbReference type="AlphaFoldDB" id="A0A0G0ZB89"/>
<evidence type="ECO:0000256" key="6">
    <source>
        <dbReference type="ARBA" id="ARBA00022840"/>
    </source>
</evidence>
<evidence type="ECO:0000256" key="7">
    <source>
        <dbReference type="ARBA" id="ARBA00023065"/>
    </source>
</evidence>
<evidence type="ECO:0000313" key="14">
    <source>
        <dbReference type="Proteomes" id="UP000034320"/>
    </source>
</evidence>
<dbReference type="InterPro" id="IPR000793">
    <property type="entry name" value="ATP_synth_asu_C"/>
</dbReference>
<evidence type="ECO:0000256" key="1">
    <source>
        <dbReference type="ARBA" id="ARBA00004370"/>
    </source>
</evidence>
<dbReference type="GO" id="GO:0045259">
    <property type="term" value="C:proton-transporting ATP synthase complex"/>
    <property type="evidence" value="ECO:0007669"/>
    <property type="project" value="UniProtKB-KW"/>
</dbReference>
<protein>
    <submittedName>
        <fullName evidence="13">ATP synthase subunit alpha</fullName>
    </submittedName>
</protein>
<accession>A0A0G0ZB89</accession>
<dbReference type="InterPro" id="IPR038376">
    <property type="entry name" value="ATP_synth_asu_C_sf"/>
</dbReference>
<dbReference type="GO" id="GO:0043531">
    <property type="term" value="F:ADP binding"/>
    <property type="evidence" value="ECO:0007669"/>
    <property type="project" value="TreeGrafter"/>
</dbReference>
<dbReference type="Pfam" id="PF00306">
    <property type="entry name" value="ATP-synt_ab_C"/>
    <property type="match status" value="1"/>
</dbReference>
<evidence type="ECO:0000256" key="9">
    <source>
        <dbReference type="ARBA" id="ARBA00023196"/>
    </source>
</evidence>
<dbReference type="SUPFAM" id="SSF52540">
    <property type="entry name" value="P-loop containing nucleoside triphosphate hydrolases"/>
    <property type="match status" value="1"/>
</dbReference>
<dbReference type="Gene3D" id="1.20.150.20">
    <property type="entry name" value="ATP synthase alpha/beta chain, C-terminal domain"/>
    <property type="match status" value="1"/>
</dbReference>
<evidence type="ECO:0000259" key="12">
    <source>
        <dbReference type="Pfam" id="PF00306"/>
    </source>
</evidence>
<comment type="similarity">
    <text evidence="2">Belongs to the ATPase alpha/beta chains family.</text>
</comment>
<sequence>MQPKTSKATSEFGFVVKAQDYLLYLEGLPAVKINDILNTQTKGKGLVTALDHEKVEVLMLDRERPSPGDTFTIEARGIQLPLENKLLGRAINPLGYPIDGKPGLTPGGERVDFDLVAPGVDCRKIVTDQIYTGITIVDTLIPIGKGQRELLFGEPRSNKSMFLIDTILNQKGKDIICIYVAMGKADIDVKKFIKTLEEEGGLSYSIIVAATSSDSAPLISISPSMGLSVAEHFVKGGRDVLVIFDDLGTHAKYLREIGLLSGRMPGRESYPADIFYAHSHLVERAGNFNRKWGNASITLLPVIETDLENFSNLIPTNVMSMTDGHMLFSSALRARGYYPSIDPDRSVTRVGHQTQRSIHKVLADRVRSLITNYHEMERFGRFGSELTADTQKLLKTGMVALELLRQEPLERIEPNVQILLLSLLFTPFFENKDLEFVKKNKKKIIEFLANSSQTNLIGDKVLTIDLPTLLTDLSQVLSYLEAACQS</sequence>
<keyword evidence="5" id="KW-0375">Hydrogen ion transport</keyword>
<evidence type="ECO:0000256" key="3">
    <source>
        <dbReference type="ARBA" id="ARBA00022448"/>
    </source>
</evidence>
<evidence type="ECO:0000313" key="13">
    <source>
        <dbReference type="EMBL" id="KKS45990.1"/>
    </source>
</evidence>
<keyword evidence="6" id="KW-0067">ATP-binding</keyword>
<dbReference type="PANTHER" id="PTHR48082">
    <property type="entry name" value="ATP SYNTHASE SUBUNIT ALPHA, MITOCHONDRIAL"/>
    <property type="match status" value="1"/>
</dbReference>
<keyword evidence="8" id="KW-0472">Membrane</keyword>
<dbReference type="SUPFAM" id="SSF47917">
    <property type="entry name" value="C-terminal domain of alpha and beta subunits of F1 ATP synthase"/>
    <property type="match status" value="1"/>
</dbReference>
<dbReference type="Proteomes" id="UP000034320">
    <property type="component" value="Unassembled WGS sequence"/>
</dbReference>
<feature type="domain" description="ATP synthase alpha subunit C-terminal" evidence="12">
    <location>
        <begin position="355"/>
        <end position="453"/>
    </location>
</feature>
<proteinExistence type="inferred from homology"/>
<feature type="domain" description="ATPase F1/V1/A1 complex alpha/beta subunit nucleotide-binding" evidence="11">
    <location>
        <begin position="133"/>
        <end position="347"/>
    </location>
</feature>
<dbReference type="InterPro" id="IPR027417">
    <property type="entry name" value="P-loop_NTPase"/>
</dbReference>
<dbReference type="PANTHER" id="PTHR48082:SF2">
    <property type="entry name" value="ATP SYNTHASE SUBUNIT ALPHA, MITOCHONDRIAL"/>
    <property type="match status" value="1"/>
</dbReference>
<organism evidence="13 14">
    <name type="scientific">Candidatus Gottesmanbacteria bacterium GW2011_GWA2_42_18</name>
    <dbReference type="NCBI Taxonomy" id="1618442"/>
    <lineage>
        <taxon>Bacteria</taxon>
        <taxon>Candidatus Gottesmaniibacteriota</taxon>
    </lineage>
</organism>
<dbReference type="Gene3D" id="3.40.50.300">
    <property type="entry name" value="P-loop containing nucleotide triphosphate hydrolases"/>
    <property type="match status" value="1"/>
</dbReference>
<keyword evidence="4" id="KW-0547">Nucleotide-binding</keyword>
<dbReference type="InterPro" id="IPR036121">
    <property type="entry name" value="ATPase_F1/V1/A1_a/bsu_N_sf"/>
</dbReference>
<dbReference type="InterPro" id="IPR005294">
    <property type="entry name" value="ATP_synth_F1_asu"/>
</dbReference>
<evidence type="ECO:0000256" key="2">
    <source>
        <dbReference type="ARBA" id="ARBA00008936"/>
    </source>
</evidence>
<evidence type="ECO:0000256" key="4">
    <source>
        <dbReference type="ARBA" id="ARBA00022741"/>
    </source>
</evidence>
<reference evidence="13 14" key="1">
    <citation type="journal article" date="2015" name="Nature">
        <title>rRNA introns, odd ribosomes, and small enigmatic genomes across a large radiation of phyla.</title>
        <authorList>
            <person name="Brown C.T."/>
            <person name="Hug L.A."/>
            <person name="Thomas B.C."/>
            <person name="Sharon I."/>
            <person name="Castelle C.J."/>
            <person name="Singh A."/>
            <person name="Wilkins M.J."/>
            <person name="Williams K.H."/>
            <person name="Banfield J.F."/>
        </authorList>
    </citation>
    <scope>NUCLEOTIDE SEQUENCE [LARGE SCALE GENOMIC DNA]</scope>
</reference>
<keyword evidence="10" id="KW-0066">ATP synthesis</keyword>
<keyword evidence="7" id="KW-0406">Ion transport</keyword>
<comment type="caution">
    <text evidence="13">The sequence shown here is derived from an EMBL/GenBank/DDBJ whole genome shotgun (WGS) entry which is preliminary data.</text>
</comment>
<dbReference type="EMBL" id="LCDD01000024">
    <property type="protein sequence ID" value="KKS45990.1"/>
    <property type="molecule type" value="Genomic_DNA"/>
</dbReference>
<evidence type="ECO:0000259" key="11">
    <source>
        <dbReference type="Pfam" id="PF00006"/>
    </source>
</evidence>
<dbReference type="FunFam" id="3.40.50.300:FF:004039">
    <property type="entry name" value="ATP synthase subunit alpha, mitochondrial"/>
    <property type="match status" value="1"/>
</dbReference>
<dbReference type="InterPro" id="IPR000194">
    <property type="entry name" value="ATPase_F1/V1/A1_a/bsu_nucl-bd"/>
</dbReference>
<dbReference type="GO" id="GO:0046933">
    <property type="term" value="F:proton-transporting ATP synthase activity, rotational mechanism"/>
    <property type="evidence" value="ECO:0007669"/>
    <property type="project" value="InterPro"/>
</dbReference>
<dbReference type="PATRIC" id="fig|1618442.3.peg.998"/>
<dbReference type="Pfam" id="PF00006">
    <property type="entry name" value="ATP-synt_ab"/>
    <property type="match status" value="1"/>
</dbReference>
<name>A0A0G0ZB89_9BACT</name>
<comment type="subcellular location">
    <subcellularLocation>
        <location evidence="1">Membrane</location>
    </subcellularLocation>
</comment>
<dbReference type="GO" id="GO:0005524">
    <property type="term" value="F:ATP binding"/>
    <property type="evidence" value="ECO:0007669"/>
    <property type="project" value="UniProtKB-KW"/>
</dbReference>
<evidence type="ECO:0000256" key="10">
    <source>
        <dbReference type="ARBA" id="ARBA00023310"/>
    </source>
</evidence>
<gene>
    <name evidence="13" type="ORF">UV09_C0024G0005</name>
</gene>
<keyword evidence="9" id="KW-0139">CF(1)</keyword>